<dbReference type="PANTHER" id="PTHR43004">
    <property type="entry name" value="TRK SYSTEM POTASSIUM UPTAKE PROTEIN"/>
    <property type="match status" value="1"/>
</dbReference>
<keyword evidence="4" id="KW-0560">Oxidoreductase</keyword>
<reference evidence="6" key="1">
    <citation type="submission" date="2021-10" db="EMBL/GenBank/DDBJ databases">
        <title>De novo Genome Assembly of Clathrus columnatus (Basidiomycota, Fungi) Using Illumina and Nanopore Sequence Data.</title>
        <authorList>
            <person name="Ogiso-Tanaka E."/>
            <person name="Itagaki H."/>
            <person name="Hosoya T."/>
            <person name="Hosaka K."/>
        </authorList>
    </citation>
    <scope>NUCLEOTIDE SEQUENCE</scope>
    <source>
        <strain evidence="6">MO-923</strain>
    </source>
</reference>
<dbReference type="Proteomes" id="UP001050691">
    <property type="component" value="Unassembled WGS sequence"/>
</dbReference>
<dbReference type="InterPro" id="IPR050641">
    <property type="entry name" value="RIFMO-like"/>
</dbReference>
<dbReference type="Gene3D" id="3.30.70.2450">
    <property type="match status" value="1"/>
</dbReference>
<gene>
    <name evidence="6" type="ORF">Clacol_006009</name>
</gene>
<dbReference type="InterPro" id="IPR036188">
    <property type="entry name" value="FAD/NAD-bd_sf"/>
</dbReference>
<evidence type="ECO:0000313" key="6">
    <source>
        <dbReference type="EMBL" id="GJJ11771.1"/>
    </source>
</evidence>
<dbReference type="PRINTS" id="PR00420">
    <property type="entry name" value="RNGMNOXGNASE"/>
</dbReference>
<keyword evidence="3" id="KW-0274">FAD</keyword>
<dbReference type="Pfam" id="PF01494">
    <property type="entry name" value="FAD_binding_3"/>
    <property type="match status" value="1"/>
</dbReference>
<comment type="caution">
    <text evidence="6">The sequence shown here is derived from an EMBL/GenBank/DDBJ whole genome shotgun (WGS) entry which is preliminary data.</text>
</comment>
<evidence type="ECO:0000256" key="4">
    <source>
        <dbReference type="ARBA" id="ARBA00023002"/>
    </source>
</evidence>
<dbReference type="GO" id="GO:0016709">
    <property type="term" value="F:oxidoreductase activity, acting on paired donors, with incorporation or reduction of molecular oxygen, NAD(P)H as one donor, and incorporation of one atom of oxygen"/>
    <property type="evidence" value="ECO:0007669"/>
    <property type="project" value="UniProtKB-ARBA"/>
</dbReference>
<dbReference type="InterPro" id="IPR002938">
    <property type="entry name" value="FAD-bd"/>
</dbReference>
<dbReference type="SUPFAM" id="SSF51905">
    <property type="entry name" value="FAD/NAD(P)-binding domain"/>
    <property type="match status" value="1"/>
</dbReference>
<evidence type="ECO:0000313" key="7">
    <source>
        <dbReference type="Proteomes" id="UP001050691"/>
    </source>
</evidence>
<evidence type="ECO:0000256" key="2">
    <source>
        <dbReference type="ARBA" id="ARBA00022630"/>
    </source>
</evidence>
<protein>
    <recommendedName>
        <fullName evidence="5">FAD-binding domain-containing protein</fullName>
    </recommendedName>
</protein>
<keyword evidence="7" id="KW-1185">Reference proteome</keyword>
<accession>A0AAV5AFM9</accession>
<name>A0AAV5AFM9_9AGAM</name>
<evidence type="ECO:0000256" key="1">
    <source>
        <dbReference type="ARBA" id="ARBA00001974"/>
    </source>
</evidence>
<keyword evidence="2" id="KW-0285">Flavoprotein</keyword>
<organism evidence="6 7">
    <name type="scientific">Clathrus columnatus</name>
    <dbReference type="NCBI Taxonomy" id="1419009"/>
    <lineage>
        <taxon>Eukaryota</taxon>
        <taxon>Fungi</taxon>
        <taxon>Dikarya</taxon>
        <taxon>Basidiomycota</taxon>
        <taxon>Agaricomycotina</taxon>
        <taxon>Agaricomycetes</taxon>
        <taxon>Phallomycetidae</taxon>
        <taxon>Phallales</taxon>
        <taxon>Clathraceae</taxon>
        <taxon>Clathrus</taxon>
    </lineage>
</organism>
<evidence type="ECO:0000256" key="3">
    <source>
        <dbReference type="ARBA" id="ARBA00022827"/>
    </source>
</evidence>
<comment type="cofactor">
    <cofactor evidence="1">
        <name>FAD</name>
        <dbReference type="ChEBI" id="CHEBI:57692"/>
    </cofactor>
</comment>
<dbReference type="EMBL" id="BPWL01000007">
    <property type="protein sequence ID" value="GJJ11771.1"/>
    <property type="molecule type" value="Genomic_DNA"/>
</dbReference>
<feature type="domain" description="FAD-binding" evidence="5">
    <location>
        <begin position="6"/>
        <end position="369"/>
    </location>
</feature>
<proteinExistence type="predicted"/>
<evidence type="ECO:0000259" key="5">
    <source>
        <dbReference type="Pfam" id="PF01494"/>
    </source>
</evidence>
<sequence>MSFPHETQVLVVGAGPVGLAAAITLTQLGINVTIVEASSATHKGARAAVVHARTLEVLETANLAKPLINKGTPVDHFTIRGSTEELLHVDFNLLKKDTQFPFSLLISQELVEKIFVDELNNLGGTVHLNKKAINIQPIDDSDKVEVSFEDGTRIITSYIIGADDDKVRKTAGISFNDPFTGKSYDDPNATYAFVVILSDLCLKEPYPEQISHKAFTVHIDHFFFLLPLQSVDDKGELFWRVGIGFPTDTELPKNPTQEDVQKLINERNPWPTPMVISSIISASRYRVRAAQANTYYSKIGNTNVLLAGDAAHIHSPAGGQGMNLGICDAVVAAEAIHAHIHSSSPKEERDGIFAAYSTRRHIVGRRVIEMTKGLSFIANSGRLHGWKRLLRNAIFFVVNRVKFAKRAFVWRLSGLINRDG</sequence>
<dbReference type="GO" id="GO:0071949">
    <property type="term" value="F:FAD binding"/>
    <property type="evidence" value="ECO:0007669"/>
    <property type="project" value="InterPro"/>
</dbReference>
<dbReference type="Gene3D" id="3.50.50.60">
    <property type="entry name" value="FAD/NAD(P)-binding domain"/>
    <property type="match status" value="1"/>
</dbReference>
<dbReference type="PANTHER" id="PTHR43004:SF19">
    <property type="entry name" value="BINDING MONOOXYGENASE, PUTATIVE (JCVI)-RELATED"/>
    <property type="match status" value="1"/>
</dbReference>
<dbReference type="AlphaFoldDB" id="A0AAV5AFM9"/>